<proteinExistence type="predicted"/>
<dbReference type="AlphaFoldDB" id="A0AAW1YQZ7"/>
<accession>A0AAW1YQZ7</accession>
<evidence type="ECO:0000313" key="2">
    <source>
        <dbReference type="Proteomes" id="UP001457282"/>
    </source>
</evidence>
<dbReference type="Proteomes" id="UP001457282">
    <property type="component" value="Unassembled WGS sequence"/>
</dbReference>
<comment type="caution">
    <text evidence="1">The sequence shown here is derived from an EMBL/GenBank/DDBJ whole genome shotgun (WGS) entry which is preliminary data.</text>
</comment>
<keyword evidence="2" id="KW-1185">Reference proteome</keyword>
<reference evidence="1 2" key="1">
    <citation type="journal article" date="2023" name="G3 (Bethesda)">
        <title>A chromosome-length genome assembly and annotation of blackberry (Rubus argutus, cv. 'Hillquist').</title>
        <authorList>
            <person name="Bruna T."/>
            <person name="Aryal R."/>
            <person name="Dudchenko O."/>
            <person name="Sargent D.J."/>
            <person name="Mead D."/>
            <person name="Buti M."/>
            <person name="Cavallini A."/>
            <person name="Hytonen T."/>
            <person name="Andres J."/>
            <person name="Pham M."/>
            <person name="Weisz D."/>
            <person name="Mascagni F."/>
            <person name="Usai G."/>
            <person name="Natali L."/>
            <person name="Bassil N."/>
            <person name="Fernandez G.E."/>
            <person name="Lomsadze A."/>
            <person name="Armour M."/>
            <person name="Olukolu B."/>
            <person name="Poorten T."/>
            <person name="Britton C."/>
            <person name="Davik J."/>
            <person name="Ashrafi H."/>
            <person name="Aiden E.L."/>
            <person name="Borodovsky M."/>
            <person name="Worthington M."/>
        </authorList>
    </citation>
    <scope>NUCLEOTIDE SEQUENCE [LARGE SCALE GENOMIC DNA]</scope>
    <source>
        <strain evidence="1">PI 553951</strain>
    </source>
</reference>
<evidence type="ECO:0000313" key="1">
    <source>
        <dbReference type="EMBL" id="KAK9951102.1"/>
    </source>
</evidence>
<sequence>MNGGELGGAGWESARAGVGVGVGCGREHGDRSGFVAGLLATTWELRRRRRRCEGKGDAVLGEKRMIPAAYGDRGCEGKMLGGVHGNNSAGDDNYRIGLVMAERNRVEEEDGW</sequence>
<name>A0AAW1YQZ7_RUBAR</name>
<gene>
    <name evidence="1" type="ORF">M0R45_006562</name>
</gene>
<protein>
    <submittedName>
        <fullName evidence="1">Uncharacterized protein</fullName>
    </submittedName>
</protein>
<dbReference type="EMBL" id="JBEDUW010000001">
    <property type="protein sequence ID" value="KAK9951102.1"/>
    <property type="molecule type" value="Genomic_DNA"/>
</dbReference>
<organism evidence="1 2">
    <name type="scientific">Rubus argutus</name>
    <name type="common">Southern blackberry</name>
    <dbReference type="NCBI Taxonomy" id="59490"/>
    <lineage>
        <taxon>Eukaryota</taxon>
        <taxon>Viridiplantae</taxon>
        <taxon>Streptophyta</taxon>
        <taxon>Embryophyta</taxon>
        <taxon>Tracheophyta</taxon>
        <taxon>Spermatophyta</taxon>
        <taxon>Magnoliopsida</taxon>
        <taxon>eudicotyledons</taxon>
        <taxon>Gunneridae</taxon>
        <taxon>Pentapetalae</taxon>
        <taxon>rosids</taxon>
        <taxon>fabids</taxon>
        <taxon>Rosales</taxon>
        <taxon>Rosaceae</taxon>
        <taxon>Rosoideae</taxon>
        <taxon>Rosoideae incertae sedis</taxon>
        <taxon>Rubus</taxon>
    </lineage>
</organism>